<dbReference type="RefSeq" id="WP_218326789.1">
    <property type="nucleotide sequence ID" value="NZ_JAHUZB010000005.1"/>
</dbReference>
<keyword evidence="5" id="KW-1185">Reference proteome</keyword>
<evidence type="ECO:0000256" key="1">
    <source>
        <dbReference type="ARBA" id="ARBA00004241"/>
    </source>
</evidence>
<evidence type="ECO:0000313" key="4">
    <source>
        <dbReference type="EMBL" id="MBV7391577.1"/>
    </source>
</evidence>
<dbReference type="EMBL" id="JAHUZB010000005">
    <property type="protein sequence ID" value="MBV7391577.1"/>
    <property type="molecule type" value="Genomic_DNA"/>
</dbReference>
<keyword evidence="3" id="KW-0472">Membrane</keyword>
<accession>A0ABS6TF55</accession>
<gene>
    <name evidence="4" type="ORF">KUA55_12885</name>
</gene>
<organism evidence="4 5">
    <name type="scientific">Enterococcus alishanensis</name>
    <dbReference type="NCBI Taxonomy" id="1303817"/>
    <lineage>
        <taxon>Bacteria</taxon>
        <taxon>Bacillati</taxon>
        <taxon>Bacillota</taxon>
        <taxon>Bacilli</taxon>
        <taxon>Lactobacillales</taxon>
        <taxon>Enterococcaceae</taxon>
        <taxon>Enterococcus</taxon>
    </lineage>
</organism>
<keyword evidence="3" id="KW-1133">Transmembrane helix</keyword>
<feature type="transmembrane region" description="Helical" evidence="3">
    <location>
        <begin position="7"/>
        <end position="30"/>
    </location>
</feature>
<dbReference type="Pfam" id="PF15980">
    <property type="entry name" value="ComGF"/>
    <property type="match status" value="1"/>
</dbReference>
<sequence>MAKNKGFTLIECLVALLMLSGLLLLISGLFKHVQQTEKVVSSHNEREWQVFLLQLENELEEVEINRVERNQILGMEEEKSVKIYLVNKKIAKSKNNGHQPLLTDVKKFTCQQEGAEIFFEVTFTDNLVKKDSYIISRRYSADGDAGAFLV</sequence>
<evidence type="ECO:0000313" key="5">
    <source>
        <dbReference type="Proteomes" id="UP000774130"/>
    </source>
</evidence>
<protein>
    <submittedName>
        <fullName evidence="4">ComGF family competence protein</fullName>
    </submittedName>
</protein>
<comment type="caution">
    <text evidence="4">The sequence shown here is derived from an EMBL/GenBank/DDBJ whole genome shotgun (WGS) entry which is preliminary data.</text>
</comment>
<evidence type="ECO:0000256" key="2">
    <source>
        <dbReference type="ARBA" id="ARBA00023287"/>
    </source>
</evidence>
<dbReference type="NCBIfam" id="NF041002">
    <property type="entry name" value="pilin_ComGF"/>
    <property type="match status" value="1"/>
</dbReference>
<reference evidence="4 5" key="1">
    <citation type="submission" date="2021-06" db="EMBL/GenBank/DDBJ databases">
        <title>Enterococcus alishanensis sp. nov., a novel lactic acid bacterium isolated from fresh coffee beans.</title>
        <authorList>
            <person name="Chen Y.-S."/>
        </authorList>
    </citation>
    <scope>NUCLEOTIDE SEQUENCE [LARGE SCALE GENOMIC DNA]</scope>
    <source>
        <strain evidence="4 5">ALS3</strain>
    </source>
</reference>
<dbReference type="InterPro" id="IPR012902">
    <property type="entry name" value="N_methyl_site"/>
</dbReference>
<name>A0ABS6TF55_9ENTE</name>
<dbReference type="Pfam" id="PF07963">
    <property type="entry name" value="N_methyl"/>
    <property type="match status" value="1"/>
</dbReference>
<dbReference type="NCBIfam" id="TIGR02532">
    <property type="entry name" value="IV_pilin_GFxxxE"/>
    <property type="match status" value="1"/>
</dbReference>
<dbReference type="Proteomes" id="UP000774130">
    <property type="component" value="Unassembled WGS sequence"/>
</dbReference>
<dbReference type="InterPro" id="IPR016977">
    <property type="entry name" value="ComGF"/>
</dbReference>
<proteinExistence type="predicted"/>
<keyword evidence="2" id="KW-0178">Competence</keyword>
<evidence type="ECO:0000256" key="3">
    <source>
        <dbReference type="SAM" id="Phobius"/>
    </source>
</evidence>
<comment type="subcellular location">
    <subcellularLocation>
        <location evidence="1">Cell surface</location>
    </subcellularLocation>
</comment>
<keyword evidence="3" id="KW-0812">Transmembrane</keyword>